<organism evidence="2 3">
    <name type="scientific">Aspergillus pseudoustus</name>
    <dbReference type="NCBI Taxonomy" id="1810923"/>
    <lineage>
        <taxon>Eukaryota</taxon>
        <taxon>Fungi</taxon>
        <taxon>Dikarya</taxon>
        <taxon>Ascomycota</taxon>
        <taxon>Pezizomycotina</taxon>
        <taxon>Eurotiomycetes</taxon>
        <taxon>Eurotiomycetidae</taxon>
        <taxon>Eurotiales</taxon>
        <taxon>Aspergillaceae</taxon>
        <taxon>Aspergillus</taxon>
        <taxon>Aspergillus subgen. Nidulantes</taxon>
    </lineage>
</organism>
<keyword evidence="1" id="KW-0472">Membrane</keyword>
<keyword evidence="3" id="KW-1185">Reference proteome</keyword>
<evidence type="ECO:0000313" key="2">
    <source>
        <dbReference type="EMBL" id="KAL2841435.1"/>
    </source>
</evidence>
<accession>A0ABR4JN10</accession>
<reference evidence="2 3" key="1">
    <citation type="submission" date="2024-07" db="EMBL/GenBank/DDBJ databases">
        <title>Section-level genome sequencing and comparative genomics of Aspergillus sections Usti and Cavernicolus.</title>
        <authorList>
            <consortium name="Lawrence Berkeley National Laboratory"/>
            <person name="Nybo J.L."/>
            <person name="Vesth T.C."/>
            <person name="Theobald S."/>
            <person name="Frisvad J.C."/>
            <person name="Larsen T.O."/>
            <person name="Kjaerboelling I."/>
            <person name="Rothschild-Mancinelli K."/>
            <person name="Lyhne E.K."/>
            <person name="Kogle M.E."/>
            <person name="Barry K."/>
            <person name="Clum A."/>
            <person name="Na H."/>
            <person name="Ledsgaard L."/>
            <person name="Lin J."/>
            <person name="Lipzen A."/>
            <person name="Kuo A."/>
            <person name="Riley R."/>
            <person name="Mondo S."/>
            <person name="Labutti K."/>
            <person name="Haridas S."/>
            <person name="Pangalinan J."/>
            <person name="Salamov A.A."/>
            <person name="Simmons B.A."/>
            <person name="Magnuson J.K."/>
            <person name="Chen J."/>
            <person name="Drula E."/>
            <person name="Henrissat B."/>
            <person name="Wiebenga A."/>
            <person name="Lubbers R.J."/>
            <person name="Gomes A.C."/>
            <person name="Makela M.R."/>
            <person name="Stajich J."/>
            <person name="Grigoriev I.V."/>
            <person name="Mortensen U.H."/>
            <person name="De Vries R.P."/>
            <person name="Baker S.E."/>
            <person name="Andersen M.R."/>
        </authorList>
    </citation>
    <scope>NUCLEOTIDE SEQUENCE [LARGE SCALE GENOMIC DNA]</scope>
    <source>
        <strain evidence="2 3">CBS 123904</strain>
    </source>
</reference>
<proteinExistence type="predicted"/>
<dbReference type="EMBL" id="JBFXLU010000109">
    <property type="protein sequence ID" value="KAL2841435.1"/>
    <property type="molecule type" value="Genomic_DNA"/>
</dbReference>
<keyword evidence="1" id="KW-1133">Transmembrane helix</keyword>
<dbReference type="Proteomes" id="UP001610446">
    <property type="component" value="Unassembled WGS sequence"/>
</dbReference>
<feature type="transmembrane region" description="Helical" evidence="1">
    <location>
        <begin position="61"/>
        <end position="81"/>
    </location>
</feature>
<protein>
    <submittedName>
        <fullName evidence="2">Uncharacterized protein</fullName>
    </submittedName>
</protein>
<evidence type="ECO:0000313" key="3">
    <source>
        <dbReference type="Proteomes" id="UP001610446"/>
    </source>
</evidence>
<sequence length="130" mass="14339">MEGEAYPGGCCRFSWIKSTDMQDNQPGVRLPPPYSNPIPASHVQSLTATSTGVPIAMHYSIGMQILHEGFSFTVLLFLLFLNLHAGAWRLQLNLCNVSVQCAQKSRPDANKCHQVRIKAIRSGFGLNLPQ</sequence>
<comment type="caution">
    <text evidence="2">The sequence shown here is derived from an EMBL/GenBank/DDBJ whole genome shotgun (WGS) entry which is preliminary data.</text>
</comment>
<evidence type="ECO:0000256" key="1">
    <source>
        <dbReference type="SAM" id="Phobius"/>
    </source>
</evidence>
<gene>
    <name evidence="2" type="ORF">BJY01DRAFT_217468</name>
</gene>
<name>A0ABR4JN10_9EURO</name>
<keyword evidence="1" id="KW-0812">Transmembrane</keyword>